<proteinExistence type="predicted"/>
<organism evidence="2 3">
    <name type="scientific">Methanopyrus kandleri</name>
    <dbReference type="NCBI Taxonomy" id="2320"/>
    <lineage>
        <taxon>Archaea</taxon>
        <taxon>Methanobacteriati</taxon>
        <taxon>Methanobacteriota</taxon>
        <taxon>Methanomada group</taxon>
        <taxon>Methanopyri</taxon>
        <taxon>Methanopyrales</taxon>
        <taxon>Methanopyraceae</taxon>
        <taxon>Methanopyrus</taxon>
    </lineage>
</organism>
<gene>
    <name evidence="2" type="ORF">HA336_07400</name>
</gene>
<accession>A0A832SVP6</accession>
<dbReference type="AlphaFoldDB" id="A0A832SVP6"/>
<name>A0A832SVP6_9EURY</name>
<sequence>MKVYIVGAGPSGCWIARRVHEMGYDVTVITHPENRLQSERFGHYRVYYGEGLGGSARYSMGNFWFWGPEGLRRPFERVLRDMTCEVRRTPDSVVSNLDIEFEEAAEDVGLEPERMPKSVHFDLCDGCGECLECPRNAKWVPQDELPEGVSVLRDKCIQLEFSGGKATAIVLRSQTVELETDDIVVLCAGCPGTPRLLERSGIDADGPLFVDAYIHVVSDLEAEPGIQMPIVVDMDEYILSPHRTSAYEGKYSIMVKIADELSGDVIGREKPISVRETELFAEGCAVAGEIISRMGGRVRAVTEPSGAHPGGTLSDRVDDRYALEGYDNVYVVDANVLPEPLGKPPVGVILAMAEDFCDKLRRSE</sequence>
<feature type="domain" description="Glucose-methanol-choline oxidoreductase N-terminal" evidence="1">
    <location>
        <begin position="65"/>
        <end position="204"/>
    </location>
</feature>
<dbReference type="RefSeq" id="WP_011019930.1">
    <property type="nucleotide sequence ID" value="NZ_DUJS01000005.1"/>
</dbReference>
<dbReference type="InterPro" id="IPR036188">
    <property type="entry name" value="FAD/NAD-bd_sf"/>
</dbReference>
<dbReference type="GO" id="GO:0016614">
    <property type="term" value="F:oxidoreductase activity, acting on CH-OH group of donors"/>
    <property type="evidence" value="ECO:0007669"/>
    <property type="project" value="InterPro"/>
</dbReference>
<dbReference type="Pfam" id="PF00732">
    <property type="entry name" value="GMC_oxred_N"/>
    <property type="match status" value="1"/>
</dbReference>
<dbReference type="GeneID" id="1478157"/>
<comment type="caution">
    <text evidence="2">The sequence shown here is derived from an EMBL/GenBank/DDBJ whole genome shotgun (WGS) entry which is preliminary data.</text>
</comment>
<dbReference type="InterPro" id="IPR000172">
    <property type="entry name" value="GMC_OxRdtase_N"/>
</dbReference>
<dbReference type="OMA" id="CDAKWIP"/>
<evidence type="ECO:0000313" key="2">
    <source>
        <dbReference type="EMBL" id="HII71037.1"/>
    </source>
</evidence>
<evidence type="ECO:0000313" key="3">
    <source>
        <dbReference type="Proteomes" id="UP000619545"/>
    </source>
</evidence>
<dbReference type="Gene3D" id="3.50.50.60">
    <property type="entry name" value="FAD/NAD(P)-binding domain"/>
    <property type="match status" value="2"/>
</dbReference>
<dbReference type="EMBL" id="DUJS01000005">
    <property type="protein sequence ID" value="HII71037.1"/>
    <property type="molecule type" value="Genomic_DNA"/>
</dbReference>
<protein>
    <submittedName>
        <fullName evidence="2">GMC family oxidoreductase</fullName>
    </submittedName>
</protein>
<dbReference type="Proteomes" id="UP000619545">
    <property type="component" value="Unassembled WGS sequence"/>
</dbReference>
<reference evidence="2" key="1">
    <citation type="journal article" date="2020" name="bioRxiv">
        <title>A rank-normalized archaeal taxonomy based on genome phylogeny resolves widespread incomplete and uneven classifications.</title>
        <authorList>
            <person name="Rinke C."/>
            <person name="Chuvochina M."/>
            <person name="Mussig A.J."/>
            <person name="Chaumeil P.-A."/>
            <person name="Waite D.W."/>
            <person name="Whitman W.B."/>
            <person name="Parks D.H."/>
            <person name="Hugenholtz P."/>
        </authorList>
    </citation>
    <scope>NUCLEOTIDE SEQUENCE</scope>
    <source>
        <strain evidence="2">UBA8853</strain>
    </source>
</reference>
<dbReference type="GO" id="GO:0050660">
    <property type="term" value="F:flavin adenine dinucleotide binding"/>
    <property type="evidence" value="ECO:0007669"/>
    <property type="project" value="InterPro"/>
</dbReference>
<evidence type="ECO:0000259" key="1">
    <source>
        <dbReference type="Pfam" id="PF00732"/>
    </source>
</evidence>
<dbReference type="SUPFAM" id="SSF51905">
    <property type="entry name" value="FAD/NAD(P)-binding domain"/>
    <property type="match status" value="1"/>
</dbReference>